<feature type="domain" description="HTH cro/C1-type" evidence="1">
    <location>
        <begin position="8"/>
        <end position="62"/>
    </location>
</feature>
<dbReference type="EMBL" id="PTIX01000015">
    <property type="protein sequence ID" value="PPK65200.1"/>
    <property type="molecule type" value="Genomic_DNA"/>
</dbReference>
<evidence type="ECO:0000313" key="3">
    <source>
        <dbReference type="Proteomes" id="UP000239203"/>
    </source>
</evidence>
<gene>
    <name evidence="2" type="ORF">CLV40_11547</name>
</gene>
<keyword evidence="3" id="KW-1185">Reference proteome</keyword>
<dbReference type="PROSITE" id="PS50943">
    <property type="entry name" value="HTH_CROC1"/>
    <property type="match status" value="1"/>
</dbReference>
<dbReference type="CDD" id="cd00093">
    <property type="entry name" value="HTH_XRE"/>
    <property type="match status" value="1"/>
</dbReference>
<dbReference type="Gene3D" id="1.10.260.40">
    <property type="entry name" value="lambda repressor-like DNA-binding domains"/>
    <property type="match status" value="1"/>
</dbReference>
<dbReference type="SUPFAM" id="SSF47413">
    <property type="entry name" value="lambda repressor-like DNA-binding domains"/>
    <property type="match status" value="1"/>
</dbReference>
<accession>A0A2S6GJ23</accession>
<dbReference type="InterPro" id="IPR019734">
    <property type="entry name" value="TPR_rpt"/>
</dbReference>
<evidence type="ECO:0000313" key="2">
    <source>
        <dbReference type="EMBL" id="PPK65200.1"/>
    </source>
</evidence>
<dbReference type="OrthoDB" id="581105at2"/>
<dbReference type="SUPFAM" id="SSF48452">
    <property type="entry name" value="TPR-like"/>
    <property type="match status" value="2"/>
</dbReference>
<dbReference type="Pfam" id="PF13560">
    <property type="entry name" value="HTH_31"/>
    <property type="match status" value="1"/>
</dbReference>
<dbReference type="RefSeq" id="WP_104481298.1">
    <property type="nucleotide sequence ID" value="NZ_CP154825.1"/>
</dbReference>
<dbReference type="GO" id="GO:0043531">
    <property type="term" value="F:ADP binding"/>
    <property type="evidence" value="ECO:0007669"/>
    <property type="project" value="InterPro"/>
</dbReference>
<dbReference type="InterPro" id="IPR002182">
    <property type="entry name" value="NB-ARC"/>
</dbReference>
<dbReference type="Pfam" id="PF00931">
    <property type="entry name" value="NB-ARC"/>
    <property type="match status" value="1"/>
</dbReference>
<dbReference type="Proteomes" id="UP000239203">
    <property type="component" value="Unassembled WGS sequence"/>
</dbReference>
<dbReference type="Gene3D" id="3.40.50.300">
    <property type="entry name" value="P-loop containing nucleotide triphosphate hydrolases"/>
    <property type="match status" value="1"/>
</dbReference>
<dbReference type="GO" id="GO:0003677">
    <property type="term" value="F:DNA binding"/>
    <property type="evidence" value="ECO:0007669"/>
    <property type="project" value="InterPro"/>
</dbReference>
<dbReference type="SMART" id="SM00028">
    <property type="entry name" value="TPR"/>
    <property type="match status" value="4"/>
</dbReference>
<dbReference type="AlphaFoldDB" id="A0A2S6GJ23"/>
<dbReference type="PRINTS" id="PR00364">
    <property type="entry name" value="DISEASERSIST"/>
</dbReference>
<dbReference type="PANTHER" id="PTHR47691:SF3">
    <property type="entry name" value="HTH-TYPE TRANSCRIPTIONAL REGULATOR RV0890C-RELATED"/>
    <property type="match status" value="1"/>
</dbReference>
<dbReference type="SMART" id="SM00530">
    <property type="entry name" value="HTH_XRE"/>
    <property type="match status" value="1"/>
</dbReference>
<dbReference type="InterPro" id="IPR010982">
    <property type="entry name" value="Lambda_DNA-bd_dom_sf"/>
</dbReference>
<reference evidence="2 3" key="1">
    <citation type="submission" date="2018-02" db="EMBL/GenBank/DDBJ databases">
        <title>Genomic Encyclopedia of Archaeal and Bacterial Type Strains, Phase II (KMG-II): from individual species to whole genera.</title>
        <authorList>
            <person name="Goeker M."/>
        </authorList>
    </citation>
    <scope>NUCLEOTIDE SEQUENCE [LARGE SCALE GENOMIC DNA]</scope>
    <source>
        <strain evidence="2 3">YU 961-1</strain>
    </source>
</reference>
<organism evidence="2 3">
    <name type="scientific">Actinokineospora auranticolor</name>
    <dbReference type="NCBI Taxonomy" id="155976"/>
    <lineage>
        <taxon>Bacteria</taxon>
        <taxon>Bacillati</taxon>
        <taxon>Actinomycetota</taxon>
        <taxon>Actinomycetes</taxon>
        <taxon>Pseudonocardiales</taxon>
        <taxon>Pseudonocardiaceae</taxon>
        <taxon>Actinokineospora</taxon>
    </lineage>
</organism>
<comment type="caution">
    <text evidence="2">The sequence shown here is derived from an EMBL/GenBank/DDBJ whole genome shotgun (WGS) entry which is preliminary data.</text>
</comment>
<dbReference type="InterPro" id="IPR011990">
    <property type="entry name" value="TPR-like_helical_dom_sf"/>
</dbReference>
<protein>
    <submittedName>
        <fullName evidence="2">Putative ATPase</fullName>
    </submittedName>
</protein>
<name>A0A2S6GJ23_9PSEU</name>
<evidence type="ECO:0000259" key="1">
    <source>
        <dbReference type="PROSITE" id="PS50943"/>
    </source>
</evidence>
<proteinExistence type="predicted"/>
<dbReference type="InterPro" id="IPR001387">
    <property type="entry name" value="Cro/C1-type_HTH"/>
</dbReference>
<dbReference type="PANTHER" id="PTHR47691">
    <property type="entry name" value="REGULATOR-RELATED"/>
    <property type="match status" value="1"/>
</dbReference>
<sequence length="730" mass="77711">MTAFGPELRRRRMVAGMTAAALGEGVGFTKGHISKVETGQTRPTVAFAVAVDQALGAEGALLGLAESELIASRAPRLPGVSGSTRFFLGRERELARVAEFLDRRSGGAVCLLTGLAGVGKTALALAAVARARTGFPDGSLYLDLRGDTPGAAEAQAAESAQRLLVMLDVERVPADPDARVALLRSVLHGRRVLVVLDNARSAAQVAPLIPDSPGCRVLVTSRRRLAALDEAWRVPLGMLSQPDGESLFHAVARASAERGDPAVGEIVRRCGGLPLAIRIAAAQVSAGGWTAARFLDRMAREPTPLDALDDGERSVAAAFLLSYRALPVRAQFLLGLTALHPPAALTPGAAAALADLTVPEVERLVDKLHDAHLVTRAEGGDIEVHDLVRAFAERYVLPEIGDETREAAWFRLVDHVLGTVLAADELLEPHRTRPAVEVHRPRALPFADAAGALLWLRAHTYTLARLTELTAGTDRCWELAMALRPFFFHDKLFEPWVATHRAALRTVEAAKDQAAAGRILNSLGMAHIESGRLDEAADCHSRAAVRFAQAGDDHGETDALSSLAWVRLYQGVPDETADGLRVALDAYRRTGRTRNVVIAQRGLALALTAMGRFDEAMELARAAKDAAQIPVDTAMGLNCLAWVHFRAGLPEDAARAYTEAADLAERAGSRYELARALTGLANVAAERGEPRLALELWATADALDIGVNPVVAGEGGARLALEPEARAAVD</sequence>
<dbReference type="Gene3D" id="1.25.40.10">
    <property type="entry name" value="Tetratricopeptide repeat domain"/>
    <property type="match status" value="2"/>
</dbReference>
<dbReference type="InterPro" id="IPR027417">
    <property type="entry name" value="P-loop_NTPase"/>
</dbReference>
<dbReference type="SUPFAM" id="SSF52540">
    <property type="entry name" value="P-loop containing nucleoside triphosphate hydrolases"/>
    <property type="match status" value="1"/>
</dbReference>